<feature type="compositionally biased region" description="Low complexity" evidence="8">
    <location>
        <begin position="291"/>
        <end position="306"/>
    </location>
</feature>
<evidence type="ECO:0000256" key="5">
    <source>
        <dbReference type="ARBA" id="ARBA00022840"/>
    </source>
</evidence>
<dbReference type="Pfam" id="PF09397">
    <property type="entry name" value="FtsK_gamma"/>
    <property type="match status" value="1"/>
</dbReference>
<dbReference type="InterPro" id="IPR018541">
    <property type="entry name" value="Ftsk_gamma"/>
</dbReference>
<dbReference type="InterPro" id="IPR002543">
    <property type="entry name" value="FtsK_dom"/>
</dbReference>
<feature type="region of interest" description="Disordered" evidence="8">
    <location>
        <begin position="202"/>
        <end position="233"/>
    </location>
</feature>
<feature type="transmembrane region" description="Helical" evidence="9">
    <location>
        <begin position="159"/>
        <end position="185"/>
    </location>
</feature>
<dbReference type="RefSeq" id="WP_272999784.1">
    <property type="nucleotide sequence ID" value="NZ_PEBV01000006.1"/>
</dbReference>
<feature type="region of interest" description="Disordered" evidence="8">
    <location>
        <begin position="270"/>
        <end position="361"/>
    </location>
</feature>
<feature type="transmembrane region" description="Helical" evidence="9">
    <location>
        <begin position="52"/>
        <end position="72"/>
    </location>
</feature>
<protein>
    <submittedName>
        <fullName evidence="11">Cell division protein FtsK</fullName>
    </submittedName>
</protein>
<keyword evidence="11" id="KW-0132">Cell division</keyword>
<evidence type="ECO:0000256" key="9">
    <source>
        <dbReference type="SAM" id="Phobius"/>
    </source>
</evidence>
<accession>A0A2T5GD68</accession>
<dbReference type="InterPro" id="IPR003593">
    <property type="entry name" value="AAA+_ATPase"/>
</dbReference>
<dbReference type="AlphaFoldDB" id="A0A2T5GD68"/>
<dbReference type="SMART" id="SM00382">
    <property type="entry name" value="AAA"/>
    <property type="match status" value="1"/>
</dbReference>
<dbReference type="EMBL" id="PEBV01000006">
    <property type="protein sequence ID" value="PTQ54134.1"/>
    <property type="molecule type" value="Genomic_DNA"/>
</dbReference>
<feature type="compositionally biased region" description="Low complexity" evidence="8">
    <location>
        <begin position="207"/>
        <end position="223"/>
    </location>
</feature>
<dbReference type="CDD" id="cd01127">
    <property type="entry name" value="TrwB_TraG_TraD_VirD4"/>
    <property type="match status" value="1"/>
</dbReference>
<feature type="transmembrane region" description="Helical" evidence="9">
    <location>
        <begin position="20"/>
        <end position="40"/>
    </location>
</feature>
<keyword evidence="3 7" id="KW-0547">Nucleotide-binding</keyword>
<feature type="domain" description="FtsK" evidence="10">
    <location>
        <begin position="494"/>
        <end position="680"/>
    </location>
</feature>
<comment type="caution">
    <text evidence="11">The sequence shown here is derived from an EMBL/GenBank/DDBJ whole genome shotgun (WGS) entry which is preliminary data.</text>
</comment>
<dbReference type="Gene3D" id="1.10.10.10">
    <property type="entry name" value="Winged helix-like DNA-binding domain superfamily/Winged helix DNA-binding domain"/>
    <property type="match status" value="1"/>
</dbReference>
<comment type="subcellular location">
    <subcellularLocation>
        <location evidence="1">Membrane</location>
        <topology evidence="1">Multi-pass membrane protein</topology>
    </subcellularLocation>
</comment>
<dbReference type="InterPro" id="IPR041027">
    <property type="entry name" value="FtsK_alpha"/>
</dbReference>
<feature type="transmembrane region" description="Helical" evidence="9">
    <location>
        <begin position="128"/>
        <end position="153"/>
    </location>
</feature>
<name>A0A2T5GD68_HYDSH</name>
<keyword evidence="9" id="KW-1133">Transmembrane helix</keyword>
<dbReference type="InterPro" id="IPR050206">
    <property type="entry name" value="FtsK/SpoIIIE/SftA"/>
</dbReference>
<evidence type="ECO:0000313" key="12">
    <source>
        <dbReference type="Proteomes" id="UP000244180"/>
    </source>
</evidence>
<feature type="binding site" evidence="7">
    <location>
        <begin position="511"/>
        <end position="518"/>
    </location>
    <ligand>
        <name>ATP</name>
        <dbReference type="ChEBI" id="CHEBI:30616"/>
    </ligand>
</feature>
<evidence type="ECO:0000313" key="11">
    <source>
        <dbReference type="EMBL" id="PTQ54134.1"/>
    </source>
</evidence>
<evidence type="ECO:0000256" key="1">
    <source>
        <dbReference type="ARBA" id="ARBA00004141"/>
    </source>
</evidence>
<evidence type="ECO:0000256" key="7">
    <source>
        <dbReference type="PROSITE-ProRule" id="PRU00289"/>
    </source>
</evidence>
<dbReference type="InterPro" id="IPR027417">
    <property type="entry name" value="P-loop_NTPase"/>
</dbReference>
<dbReference type="SUPFAM" id="SSF52540">
    <property type="entry name" value="P-loop containing nucleoside triphosphate hydrolases"/>
    <property type="match status" value="1"/>
</dbReference>
<dbReference type="InterPro" id="IPR036390">
    <property type="entry name" value="WH_DNA-bd_sf"/>
</dbReference>
<comment type="similarity">
    <text evidence="2">Belongs to the FtsK/SpoIIIE/SftA family.</text>
</comment>
<keyword evidence="9" id="KW-0472">Membrane</keyword>
<evidence type="ECO:0000256" key="2">
    <source>
        <dbReference type="ARBA" id="ARBA00006474"/>
    </source>
</evidence>
<keyword evidence="5 7" id="KW-0067">ATP-binding</keyword>
<dbReference type="SUPFAM" id="SSF46785">
    <property type="entry name" value="Winged helix' DNA-binding domain"/>
    <property type="match status" value="1"/>
</dbReference>
<dbReference type="Pfam" id="PF17854">
    <property type="entry name" value="FtsK_alpha"/>
    <property type="match status" value="1"/>
</dbReference>
<keyword evidence="4" id="KW-0159">Chromosome partition</keyword>
<dbReference type="PANTHER" id="PTHR22683:SF41">
    <property type="entry name" value="DNA TRANSLOCASE FTSK"/>
    <property type="match status" value="1"/>
</dbReference>
<feature type="compositionally biased region" description="Low complexity" evidence="8">
    <location>
        <begin position="319"/>
        <end position="354"/>
    </location>
</feature>
<reference evidence="11 12" key="1">
    <citation type="submission" date="2017-08" db="EMBL/GenBank/DDBJ databases">
        <title>Burning lignite coal seam in the remote Altai Mountains harbors a hydrogen-driven thermophilic microbial community.</title>
        <authorList>
            <person name="Kadnikov V.V."/>
            <person name="Mardanov A.V."/>
            <person name="Ivasenko D."/>
            <person name="Beletsky A.V."/>
            <person name="Karnachuk O.V."/>
            <person name="Ravin N.V."/>
        </authorList>
    </citation>
    <scope>NUCLEOTIDE SEQUENCE [LARGE SCALE GENOMIC DNA]</scope>
    <source>
        <strain evidence="11">AL33</strain>
    </source>
</reference>
<keyword evidence="11" id="KW-0131">Cell cycle</keyword>
<gene>
    <name evidence="11" type="ORF">HSCHL_0778</name>
</gene>
<dbReference type="SMART" id="SM00843">
    <property type="entry name" value="Ftsk_gamma"/>
    <property type="match status" value="1"/>
</dbReference>
<evidence type="ECO:0000259" key="10">
    <source>
        <dbReference type="PROSITE" id="PS50901"/>
    </source>
</evidence>
<dbReference type="Proteomes" id="UP000244180">
    <property type="component" value="Unassembled WGS sequence"/>
</dbReference>
<evidence type="ECO:0000256" key="3">
    <source>
        <dbReference type="ARBA" id="ARBA00022741"/>
    </source>
</evidence>
<dbReference type="PANTHER" id="PTHR22683">
    <property type="entry name" value="SPORULATION PROTEIN RELATED"/>
    <property type="match status" value="1"/>
</dbReference>
<keyword evidence="9" id="KW-0812">Transmembrane</keyword>
<organism evidence="11 12">
    <name type="scientific">Hydrogenibacillus schlegelii</name>
    <name type="common">Bacillus schlegelii</name>
    <dbReference type="NCBI Taxonomy" id="1484"/>
    <lineage>
        <taxon>Bacteria</taxon>
        <taxon>Bacillati</taxon>
        <taxon>Bacillota</taxon>
        <taxon>Bacilli</taxon>
        <taxon>Bacillales</taxon>
        <taxon>Bacillales Family X. Incertae Sedis</taxon>
        <taxon>Hydrogenibacillus</taxon>
    </lineage>
</organism>
<dbReference type="GO" id="GO:0003677">
    <property type="term" value="F:DNA binding"/>
    <property type="evidence" value="ECO:0007669"/>
    <property type="project" value="UniProtKB-KW"/>
</dbReference>
<sequence length="820" mass="86694">MGKKARRNERRLLRELRLDFGALLIIGLSVLALSESWGVVGRALRLFLRFLFGNWSFVVPPVLIVGALYALIRRRPPRLDHPRTAGFLLLYADLLLFSHLELFTRLSADGAFQPSIVRETFHRLALEAAGGVPSAAGGGIIGALLFTAFYYLFGYYGTVIFGGLIAVSGLLLFSGTSVKAVVIPFKRRLSLGLRRLKAARRKRRPALARGGPAPSAPQAGPEADGALSVEAGGPSAEGEAAVWWPEAGGQGMLRISDFVDRVAEEAAGAGGAVDAPAGGEAPGTGDAQNKAAPGGRAAKAGLAAGSGEAGRPGAGDRGGPAARPDGGSRSPSADDSGAGEASAGEGAPAAGEGPLSRPYALPPVELLDRPRRATAKESRSIAENAKKLEQTLRTFGVGARVVHVHRGPAVTRFEVQPDAGVKVSRIVGLADDIALALAARGIRIEAPIPGKSAVGIEVPNDDIAVVTLREVLESPAFQRSRSKLTLALGRDITGEPIVADLGRMPHLLVAGATGSGKSVSLNAMIASILYKATPDDVKFVMIDPKMVELTVYNPIPHMLTPVVSDAKKAAVVLRRIVQEMELRYERFAAAGVRDIERFNAVSGEPLSYIVVIVDELADLMMVAAQDVEASIARLAQKARAAGIHLILATQRPSVDVITGVIKANIPSRIAFGVSSQVDSRTILDMAGAEKLLGRGDMLYLPMGAAKAIRVQGCFVSDREIEALVRYVAEQGRPAYAEHLTEDESDDAGEAVDDELFPRAVALVVETKSASVSLLQRRFAIGYARAARLIDLMERHGIVGPYEGAKPRKVLVDRIPDRFIS</sequence>
<evidence type="ECO:0000256" key="6">
    <source>
        <dbReference type="ARBA" id="ARBA00023125"/>
    </source>
</evidence>
<dbReference type="Pfam" id="PF01580">
    <property type="entry name" value="FtsK_SpoIIIE"/>
    <property type="match status" value="1"/>
</dbReference>
<dbReference type="PROSITE" id="PS50901">
    <property type="entry name" value="FTSK"/>
    <property type="match status" value="1"/>
</dbReference>
<dbReference type="GO" id="GO:0005524">
    <property type="term" value="F:ATP binding"/>
    <property type="evidence" value="ECO:0007669"/>
    <property type="project" value="UniProtKB-UniRule"/>
</dbReference>
<dbReference type="InterPro" id="IPR036388">
    <property type="entry name" value="WH-like_DNA-bd_sf"/>
</dbReference>
<dbReference type="Gene3D" id="3.30.980.40">
    <property type="match status" value="1"/>
</dbReference>
<dbReference type="GO" id="GO:0016020">
    <property type="term" value="C:membrane"/>
    <property type="evidence" value="ECO:0007669"/>
    <property type="project" value="UniProtKB-SubCell"/>
</dbReference>
<dbReference type="GO" id="GO:0051301">
    <property type="term" value="P:cell division"/>
    <property type="evidence" value="ECO:0007669"/>
    <property type="project" value="UniProtKB-KW"/>
</dbReference>
<proteinExistence type="inferred from homology"/>
<feature type="compositionally biased region" description="Gly residues" evidence="8">
    <location>
        <begin position="307"/>
        <end position="318"/>
    </location>
</feature>
<evidence type="ECO:0000256" key="8">
    <source>
        <dbReference type="SAM" id="MobiDB-lite"/>
    </source>
</evidence>
<evidence type="ECO:0000256" key="4">
    <source>
        <dbReference type="ARBA" id="ARBA00022829"/>
    </source>
</evidence>
<keyword evidence="6" id="KW-0238">DNA-binding</keyword>
<dbReference type="GO" id="GO:0007059">
    <property type="term" value="P:chromosome segregation"/>
    <property type="evidence" value="ECO:0007669"/>
    <property type="project" value="UniProtKB-KW"/>
</dbReference>
<dbReference type="Gene3D" id="3.40.50.300">
    <property type="entry name" value="P-loop containing nucleotide triphosphate hydrolases"/>
    <property type="match status" value="1"/>
</dbReference>